<keyword evidence="1" id="KW-1133">Transmembrane helix</keyword>
<sequence>MLHHKLRHAFGPCTKVHLVHAIILLTLSACSNSCSLVYISNKIIFVSNKIKYHTQLGFSTVCSLNSLRFLGGLPLGFLLVFTFDNGIITILESKLLELERLLLVYVVHVLHSLRYLDLIQENILSLFIQKEKKKNTKHSMSNSRLRAVFYTGHMANLVWRWSRVIVVASVRVIAATLIAVASIALSIVIPLISVVVASVIEPVSSATLSPVLSSETTSTTPVAFVECAKVVLSRGQLNLDHAAEYFLVVKPVDGRSCRLLVIIRHCGFALAFASCFVLLPVFLSILITPIDPKLCSSSGTVTVLGRFWMKIVSRWLLLEVLLLICPLLLTLSTFIIKNT</sequence>
<gene>
    <name evidence="2" type="ORF">BpHYR1_029720</name>
</gene>
<dbReference type="EMBL" id="REGN01003539">
    <property type="protein sequence ID" value="RNA22093.1"/>
    <property type="molecule type" value="Genomic_DNA"/>
</dbReference>
<evidence type="ECO:0000256" key="1">
    <source>
        <dbReference type="SAM" id="Phobius"/>
    </source>
</evidence>
<evidence type="ECO:0000313" key="2">
    <source>
        <dbReference type="EMBL" id="RNA22093.1"/>
    </source>
</evidence>
<organism evidence="2 3">
    <name type="scientific">Brachionus plicatilis</name>
    <name type="common">Marine rotifer</name>
    <name type="synonym">Brachionus muelleri</name>
    <dbReference type="NCBI Taxonomy" id="10195"/>
    <lineage>
        <taxon>Eukaryota</taxon>
        <taxon>Metazoa</taxon>
        <taxon>Spiralia</taxon>
        <taxon>Gnathifera</taxon>
        <taxon>Rotifera</taxon>
        <taxon>Eurotatoria</taxon>
        <taxon>Monogononta</taxon>
        <taxon>Pseudotrocha</taxon>
        <taxon>Ploima</taxon>
        <taxon>Brachionidae</taxon>
        <taxon>Brachionus</taxon>
    </lineage>
</organism>
<dbReference type="PROSITE" id="PS51257">
    <property type="entry name" value="PROKAR_LIPOPROTEIN"/>
    <property type="match status" value="1"/>
</dbReference>
<feature type="transmembrane region" description="Helical" evidence="1">
    <location>
        <begin position="268"/>
        <end position="290"/>
    </location>
</feature>
<feature type="transmembrane region" description="Helical" evidence="1">
    <location>
        <begin position="20"/>
        <end position="40"/>
    </location>
</feature>
<accession>A0A3M7REU0</accession>
<feature type="transmembrane region" description="Helical" evidence="1">
    <location>
        <begin position="61"/>
        <end position="83"/>
    </location>
</feature>
<dbReference type="Proteomes" id="UP000276133">
    <property type="component" value="Unassembled WGS sequence"/>
</dbReference>
<dbReference type="AlphaFoldDB" id="A0A3M7REU0"/>
<feature type="transmembrane region" description="Helical" evidence="1">
    <location>
        <begin position="172"/>
        <end position="200"/>
    </location>
</feature>
<keyword evidence="3" id="KW-1185">Reference proteome</keyword>
<comment type="caution">
    <text evidence="2">The sequence shown here is derived from an EMBL/GenBank/DDBJ whole genome shotgun (WGS) entry which is preliminary data.</text>
</comment>
<keyword evidence="1" id="KW-0472">Membrane</keyword>
<evidence type="ECO:0000313" key="3">
    <source>
        <dbReference type="Proteomes" id="UP000276133"/>
    </source>
</evidence>
<protein>
    <submittedName>
        <fullName evidence="2">Uncharacterized protein</fullName>
    </submittedName>
</protein>
<reference evidence="2 3" key="1">
    <citation type="journal article" date="2018" name="Sci. Rep.">
        <title>Genomic signatures of local adaptation to the degree of environmental predictability in rotifers.</title>
        <authorList>
            <person name="Franch-Gras L."/>
            <person name="Hahn C."/>
            <person name="Garcia-Roger E.M."/>
            <person name="Carmona M.J."/>
            <person name="Serra M."/>
            <person name="Gomez A."/>
        </authorList>
    </citation>
    <scope>NUCLEOTIDE SEQUENCE [LARGE SCALE GENOMIC DNA]</scope>
    <source>
        <strain evidence="2">HYR1</strain>
    </source>
</reference>
<proteinExistence type="predicted"/>
<name>A0A3M7REU0_BRAPC</name>
<keyword evidence="1" id="KW-0812">Transmembrane</keyword>
<feature type="transmembrane region" description="Helical" evidence="1">
    <location>
        <begin position="315"/>
        <end position="336"/>
    </location>
</feature>